<name>A0ABR7X738_9SPHI</name>
<protein>
    <recommendedName>
        <fullName evidence="5">Lipopolysaccharide assembly protein A domain-containing protein</fullName>
    </recommendedName>
</protein>
<keyword evidence="2" id="KW-0812">Transmembrane</keyword>
<keyword evidence="2" id="KW-1133">Transmembrane helix</keyword>
<evidence type="ECO:0000313" key="4">
    <source>
        <dbReference type="Proteomes" id="UP000618754"/>
    </source>
</evidence>
<reference evidence="3 4" key="1">
    <citation type="submission" date="2020-09" db="EMBL/GenBank/DDBJ databases">
        <title>Novel species of Mucilaginibacter isolated from a glacier on the Tibetan Plateau.</title>
        <authorList>
            <person name="Liu Q."/>
            <person name="Xin Y.-H."/>
        </authorList>
    </citation>
    <scope>NUCLEOTIDE SEQUENCE [LARGE SCALE GENOMIC DNA]</scope>
    <source>
        <strain evidence="3 4">CGMCC 1.13878</strain>
    </source>
</reference>
<dbReference type="Proteomes" id="UP000618754">
    <property type="component" value="Unassembled WGS sequence"/>
</dbReference>
<evidence type="ECO:0000256" key="1">
    <source>
        <dbReference type="SAM" id="MobiDB-lite"/>
    </source>
</evidence>
<proteinExistence type="predicted"/>
<keyword evidence="2" id="KW-0472">Membrane</keyword>
<dbReference type="EMBL" id="JACWMW010000003">
    <property type="protein sequence ID" value="MBD1386326.1"/>
    <property type="molecule type" value="Genomic_DNA"/>
</dbReference>
<evidence type="ECO:0000256" key="2">
    <source>
        <dbReference type="SAM" id="Phobius"/>
    </source>
</evidence>
<feature type="transmembrane region" description="Helical" evidence="2">
    <location>
        <begin position="36"/>
        <end position="57"/>
    </location>
</feature>
<comment type="caution">
    <text evidence="3">The sequence shown here is derived from an EMBL/GenBank/DDBJ whole genome shotgun (WGS) entry which is preliminary data.</text>
</comment>
<dbReference type="RefSeq" id="WP_191176188.1">
    <property type="nucleotide sequence ID" value="NZ_JACWMW010000003.1"/>
</dbReference>
<sequence length="94" mass="10573">MSIKNIVALIIVVLLTIVIMQNTDEVKFTILFSTVYMSKVAVLTAVAVAAFILGVLVGRPKNKKYNISEHYDDLHQGEDKNTLSDEDRDYISRD</sequence>
<keyword evidence="4" id="KW-1185">Reference proteome</keyword>
<organism evidence="3 4">
    <name type="scientific">Mucilaginibacter rigui</name>
    <dbReference type="NCBI Taxonomy" id="534635"/>
    <lineage>
        <taxon>Bacteria</taxon>
        <taxon>Pseudomonadati</taxon>
        <taxon>Bacteroidota</taxon>
        <taxon>Sphingobacteriia</taxon>
        <taxon>Sphingobacteriales</taxon>
        <taxon>Sphingobacteriaceae</taxon>
        <taxon>Mucilaginibacter</taxon>
    </lineage>
</organism>
<evidence type="ECO:0000313" key="3">
    <source>
        <dbReference type="EMBL" id="MBD1386326.1"/>
    </source>
</evidence>
<feature type="region of interest" description="Disordered" evidence="1">
    <location>
        <begin position="75"/>
        <end position="94"/>
    </location>
</feature>
<accession>A0ABR7X738</accession>
<evidence type="ECO:0008006" key="5">
    <source>
        <dbReference type="Google" id="ProtNLM"/>
    </source>
</evidence>
<gene>
    <name evidence="3" type="ORF">IDJ75_13660</name>
</gene>